<keyword evidence="14" id="KW-1133">Transmembrane helix</keyword>
<dbReference type="RefSeq" id="XP_004351274.1">
    <property type="nucleotide sequence ID" value="XM_004351222.1"/>
</dbReference>
<evidence type="ECO:0000256" key="3">
    <source>
        <dbReference type="ARBA" id="ARBA00022617"/>
    </source>
</evidence>
<evidence type="ECO:0000256" key="11">
    <source>
        <dbReference type="ARBA" id="ARBA00037877"/>
    </source>
</evidence>
<evidence type="ECO:0000256" key="13">
    <source>
        <dbReference type="SAM" id="MobiDB-lite"/>
    </source>
</evidence>
<feature type="region of interest" description="Disordered" evidence="13">
    <location>
        <begin position="63"/>
        <end position="105"/>
    </location>
</feature>
<evidence type="ECO:0000256" key="10">
    <source>
        <dbReference type="ARBA" id="ARBA00023136"/>
    </source>
</evidence>
<dbReference type="PANTHER" id="PTHR19359">
    <property type="entry name" value="CYTOCHROME B5"/>
    <property type="match status" value="1"/>
</dbReference>
<name>F4QAY6_CACFS</name>
<dbReference type="PROSITE" id="PS50255">
    <property type="entry name" value="CYTOCHROME_B5_2"/>
    <property type="match status" value="1"/>
</dbReference>
<organism evidence="16 17">
    <name type="scientific">Cavenderia fasciculata</name>
    <name type="common">Slime mold</name>
    <name type="synonym">Dictyostelium fasciculatum</name>
    <dbReference type="NCBI Taxonomy" id="261658"/>
    <lineage>
        <taxon>Eukaryota</taxon>
        <taxon>Amoebozoa</taxon>
        <taxon>Evosea</taxon>
        <taxon>Eumycetozoa</taxon>
        <taxon>Dictyostelia</taxon>
        <taxon>Acytosteliales</taxon>
        <taxon>Cavenderiaceae</taxon>
        <taxon>Cavenderia</taxon>
    </lineage>
</organism>
<dbReference type="GeneID" id="14866733"/>
<evidence type="ECO:0000256" key="2">
    <source>
        <dbReference type="ARBA" id="ARBA00022448"/>
    </source>
</evidence>
<feature type="region of interest" description="Disordered" evidence="13">
    <location>
        <begin position="1"/>
        <end position="25"/>
    </location>
</feature>
<keyword evidence="9" id="KW-0408">Iron</keyword>
<evidence type="ECO:0000256" key="1">
    <source>
        <dbReference type="ARBA" id="ARBA00004131"/>
    </source>
</evidence>
<dbReference type="GO" id="GO:0020037">
    <property type="term" value="F:heme binding"/>
    <property type="evidence" value="ECO:0007669"/>
    <property type="project" value="TreeGrafter"/>
</dbReference>
<keyword evidence="3" id="KW-0349">Heme</keyword>
<feature type="transmembrane region" description="Helical" evidence="14">
    <location>
        <begin position="108"/>
        <end position="129"/>
    </location>
</feature>
<dbReference type="PRINTS" id="PR00363">
    <property type="entry name" value="CYTOCHROMEB5"/>
</dbReference>
<accession>F4QAY6</accession>
<dbReference type="GO" id="GO:0005789">
    <property type="term" value="C:endoplasmic reticulum membrane"/>
    <property type="evidence" value="ECO:0007669"/>
    <property type="project" value="UniProtKB-SubCell"/>
</dbReference>
<feature type="domain" description="Cytochrome b5 heme-binding" evidence="15">
    <location>
        <begin position="1"/>
        <end position="46"/>
    </location>
</feature>
<dbReference type="Gene3D" id="3.10.120.10">
    <property type="entry name" value="Cytochrome b5-like heme/steroid binding domain"/>
    <property type="match status" value="1"/>
</dbReference>
<dbReference type="KEGG" id="dfa:DFA_10631"/>
<dbReference type="InterPro" id="IPR050668">
    <property type="entry name" value="Cytochrome_b5"/>
</dbReference>
<proteinExistence type="inferred from homology"/>
<dbReference type="OrthoDB" id="260519at2759"/>
<sequence length="132" mass="13929">FADDHPGGAETIVDVAGQDATNDFVDTGHSEKAVEMLKDLYIGECSDSIKRFSKSYKDEITKSNITPVAPDTTSSSTTTTTKTNESSNSSSSPSPSSPSTSSSSSNSILNYSIIGMIVLIGSIGIYHLLKKK</sequence>
<dbReference type="InterPro" id="IPR001199">
    <property type="entry name" value="Cyt_B5-like_heme/steroid-bd"/>
</dbReference>
<comment type="subcellular location">
    <subcellularLocation>
        <location evidence="1">Endoplasmic reticulum membrane</location>
        <topology evidence="1">Single-pass membrane protein</topology>
        <orientation evidence="1">Cytoplasmic side</orientation>
    </subcellularLocation>
    <subcellularLocation>
        <location evidence="11">Microsome membrane</location>
        <topology evidence="11">Single-pass membrane protein</topology>
        <orientation evidence="11">Cytoplasmic side</orientation>
    </subcellularLocation>
</comment>
<evidence type="ECO:0000313" key="17">
    <source>
        <dbReference type="Proteomes" id="UP000007797"/>
    </source>
</evidence>
<dbReference type="Pfam" id="PF00173">
    <property type="entry name" value="Cyt-b5"/>
    <property type="match status" value="1"/>
</dbReference>
<evidence type="ECO:0000256" key="5">
    <source>
        <dbReference type="ARBA" id="ARBA00022723"/>
    </source>
</evidence>
<evidence type="ECO:0000256" key="12">
    <source>
        <dbReference type="ARBA" id="ARBA00038168"/>
    </source>
</evidence>
<dbReference type="EMBL" id="GL883027">
    <property type="protein sequence ID" value="EGG14758.1"/>
    <property type="molecule type" value="Genomic_DNA"/>
</dbReference>
<evidence type="ECO:0000256" key="7">
    <source>
        <dbReference type="ARBA" id="ARBA00022848"/>
    </source>
</evidence>
<dbReference type="InterPro" id="IPR036400">
    <property type="entry name" value="Cyt_B5-like_heme/steroid_sf"/>
</dbReference>
<protein>
    <recommendedName>
        <fullName evidence="15">Cytochrome b5 heme-binding domain-containing protein</fullName>
    </recommendedName>
</protein>
<keyword evidence="4 14" id="KW-0812">Transmembrane</keyword>
<dbReference type="GO" id="GO:0046872">
    <property type="term" value="F:metal ion binding"/>
    <property type="evidence" value="ECO:0007669"/>
    <property type="project" value="UniProtKB-KW"/>
</dbReference>
<evidence type="ECO:0000256" key="8">
    <source>
        <dbReference type="ARBA" id="ARBA00022982"/>
    </source>
</evidence>
<dbReference type="PANTHER" id="PTHR19359:SF150">
    <property type="entry name" value="CYTOCHROME B5"/>
    <property type="match status" value="1"/>
</dbReference>
<evidence type="ECO:0000256" key="4">
    <source>
        <dbReference type="ARBA" id="ARBA00022692"/>
    </source>
</evidence>
<dbReference type="STRING" id="1054147.F4QAY6"/>
<dbReference type="SUPFAM" id="SSF55856">
    <property type="entry name" value="Cytochrome b5-like heme/steroid binding domain"/>
    <property type="match status" value="1"/>
</dbReference>
<dbReference type="Proteomes" id="UP000007797">
    <property type="component" value="Unassembled WGS sequence"/>
</dbReference>
<keyword evidence="10 14" id="KW-0472">Membrane</keyword>
<evidence type="ECO:0000256" key="9">
    <source>
        <dbReference type="ARBA" id="ARBA00023004"/>
    </source>
</evidence>
<comment type="similarity">
    <text evidence="12">Belongs to the cytochrome b5 family.</text>
</comment>
<evidence type="ECO:0000259" key="15">
    <source>
        <dbReference type="PROSITE" id="PS50255"/>
    </source>
</evidence>
<evidence type="ECO:0000313" key="16">
    <source>
        <dbReference type="EMBL" id="EGG14758.1"/>
    </source>
</evidence>
<feature type="non-terminal residue" evidence="16">
    <location>
        <position position="1"/>
    </location>
</feature>
<keyword evidence="2" id="KW-0813">Transport</keyword>
<keyword evidence="7" id="KW-0492">Microsome</keyword>
<evidence type="ECO:0000256" key="14">
    <source>
        <dbReference type="SAM" id="Phobius"/>
    </source>
</evidence>
<reference evidence="17" key="1">
    <citation type="journal article" date="2011" name="Genome Res.">
        <title>Phylogeny-wide analysis of social amoeba genomes highlights ancient origins for complex intercellular communication.</title>
        <authorList>
            <person name="Heidel A.J."/>
            <person name="Lawal H.M."/>
            <person name="Felder M."/>
            <person name="Schilde C."/>
            <person name="Helps N.R."/>
            <person name="Tunggal B."/>
            <person name="Rivero F."/>
            <person name="John U."/>
            <person name="Schleicher M."/>
            <person name="Eichinger L."/>
            <person name="Platzer M."/>
            <person name="Noegel A.A."/>
            <person name="Schaap P."/>
            <person name="Gloeckner G."/>
        </authorList>
    </citation>
    <scope>NUCLEOTIDE SEQUENCE [LARGE SCALE GENOMIC DNA]</scope>
    <source>
        <strain evidence="17">SH3</strain>
    </source>
</reference>
<keyword evidence="17" id="KW-1185">Reference proteome</keyword>
<feature type="compositionally biased region" description="Low complexity" evidence="13">
    <location>
        <begin position="72"/>
        <end position="105"/>
    </location>
</feature>
<keyword evidence="5" id="KW-0479">Metal-binding</keyword>
<dbReference type="AlphaFoldDB" id="F4QAY6"/>
<keyword evidence="6" id="KW-0256">Endoplasmic reticulum</keyword>
<evidence type="ECO:0000256" key="6">
    <source>
        <dbReference type="ARBA" id="ARBA00022824"/>
    </source>
</evidence>
<keyword evidence="8" id="KW-0249">Electron transport</keyword>
<gene>
    <name evidence="16" type="ORF">DFA_10631</name>
</gene>